<dbReference type="Pfam" id="PF24990">
    <property type="entry name" value="PAS_13"/>
    <property type="match status" value="2"/>
</dbReference>
<comment type="subcellular location">
    <subcellularLocation>
        <location evidence="1">Nucleus</location>
    </subcellularLocation>
</comment>
<dbReference type="GO" id="GO:0000977">
    <property type="term" value="F:RNA polymerase II transcription regulatory region sequence-specific DNA binding"/>
    <property type="evidence" value="ECO:0007669"/>
    <property type="project" value="TreeGrafter"/>
</dbReference>
<dbReference type="SMART" id="SM00066">
    <property type="entry name" value="GAL4"/>
    <property type="match status" value="1"/>
</dbReference>
<evidence type="ECO:0000256" key="4">
    <source>
        <dbReference type="ARBA" id="ARBA00022833"/>
    </source>
</evidence>
<dbReference type="GO" id="GO:0000981">
    <property type="term" value="F:DNA-binding transcription factor activity, RNA polymerase II-specific"/>
    <property type="evidence" value="ECO:0007669"/>
    <property type="project" value="InterPro"/>
</dbReference>
<dbReference type="OrthoDB" id="2538135at2759"/>
<keyword evidence="8" id="KW-0539">Nucleus</keyword>
<reference evidence="14" key="1">
    <citation type="journal article" date="2012" name="G3 (Bethesda)">
        <title>Pichia sorbitophila, an interspecies yeast hybrid reveals early steps of genome resolution following polyploidization.</title>
        <authorList>
            <person name="Leh Louis V."/>
            <person name="Despons L."/>
            <person name="Friedrich A."/>
            <person name="Martin T."/>
            <person name="Durrens P."/>
            <person name="Casaregola S."/>
            <person name="Neuveglise C."/>
            <person name="Fairhead C."/>
            <person name="Marck C."/>
            <person name="Cruz J.A."/>
            <person name="Straub M.L."/>
            <person name="Kugler V."/>
            <person name="Sacerdot C."/>
            <person name="Uzunov Z."/>
            <person name="Thierry A."/>
            <person name="Weiss S."/>
            <person name="Bleykasten C."/>
            <person name="De Montigny J."/>
            <person name="Jacques N."/>
            <person name="Jung P."/>
            <person name="Lemaire M."/>
            <person name="Mallet S."/>
            <person name="Morel G."/>
            <person name="Richard G.F."/>
            <person name="Sarkar A."/>
            <person name="Savel G."/>
            <person name="Schacherer J."/>
            <person name="Seret M.L."/>
            <person name="Talla E."/>
            <person name="Samson G."/>
            <person name="Jubin C."/>
            <person name="Poulain J."/>
            <person name="Vacherie B."/>
            <person name="Barbe V."/>
            <person name="Pelletier E."/>
            <person name="Sherman D.J."/>
            <person name="Westhof E."/>
            <person name="Weissenbach J."/>
            <person name="Baret P.V."/>
            <person name="Wincker P."/>
            <person name="Gaillardin C."/>
            <person name="Dujon B."/>
            <person name="Souciet J.L."/>
        </authorList>
    </citation>
    <scope>NUCLEOTIDE SEQUENCE [LARGE SCALE GENOMIC DNA]</scope>
    <source>
        <strain evidence="14">CBS 270.75 / DBVPG 7215 / KCTC 17166 / NRRL Y-17582</strain>
    </source>
</reference>
<dbReference type="GeneID" id="11472318"/>
<dbReference type="GO" id="GO:0009267">
    <property type="term" value="P:cellular response to starvation"/>
    <property type="evidence" value="ECO:0007669"/>
    <property type="project" value="TreeGrafter"/>
</dbReference>
<evidence type="ECO:0000256" key="5">
    <source>
        <dbReference type="ARBA" id="ARBA00023015"/>
    </source>
</evidence>
<dbReference type="Pfam" id="PF00172">
    <property type="entry name" value="Zn_clus"/>
    <property type="match status" value="1"/>
</dbReference>
<dbReference type="InterPro" id="IPR001138">
    <property type="entry name" value="Zn2Cys6_DnaBD"/>
</dbReference>
<name>G8JUF1_ERECY</name>
<dbReference type="InParanoid" id="G8JUF1"/>
<dbReference type="EMBL" id="CP002502">
    <property type="protein sequence ID" value="AET40731.1"/>
    <property type="molecule type" value="Genomic_DNA"/>
</dbReference>
<dbReference type="PROSITE" id="PS50048">
    <property type="entry name" value="ZN2_CY6_FUNGAL_2"/>
    <property type="match status" value="1"/>
</dbReference>
<dbReference type="InterPro" id="IPR050335">
    <property type="entry name" value="ERT1_acuK_gluconeogen_tf"/>
</dbReference>
<sequence>MTKKIPAEEKLNRKPIARACVFCHEKHLQCDVGRPCQNCLKRNISESCRDNVRKPRKGRARCYSGGVPGVVDVMKGEDGGGVGGGGRVRVMGKKLEGGRITAGRRRGDGHMVGGNVNNNHEHVIGRRYVGGGAISLIPDNEGTANQLESEIVGASPKGSSVMQKPNGVSKSKNQVKTSPDALLNVRSLDSFFNPNVDTIINEALLTANTYPTSATSLGAQVDEAIASQTSDGHETDDVSFDSIWASNEYMMLNEMLSTPYMSRYDSRTNLSSIVETERDVMSKVDDSFINSLDPSKQVNPNELMADQTPLFRTISRPHISLDIAALAPSYQNDSCSALPPSVETNLPSDEIPLSVNDSEYFTPYKFRQLVKTPEDLYQYRDKIMPHNYRQAYRELLIILRQRFLESEDELTKVEGPKQLHAIAQSIKLYYAPIFVTLTSNLIESDLKIQEFILQRTLLEYENMSKMVNCIPMCIWRRSGEISYVSNEFLSLTGFSRQEMLLKRRFILEFFDNCSIVEYFLLFNEYLAFASKEGFSGTSDGQAVFSECNLLLANDNFLKCACIWTVKRDSFNIPMLIMGQFLPIFDADQN</sequence>
<dbReference type="SUPFAM" id="SSF57701">
    <property type="entry name" value="Zn2/Cys6 DNA-binding domain"/>
    <property type="match status" value="1"/>
</dbReference>
<protein>
    <recommendedName>
        <fullName evidence="9">Glucose starvation modulator protein 1</fullName>
    </recommendedName>
</protein>
<dbReference type="GO" id="GO:0008270">
    <property type="term" value="F:zinc ion binding"/>
    <property type="evidence" value="ECO:0007669"/>
    <property type="project" value="InterPro"/>
</dbReference>
<evidence type="ECO:0000259" key="11">
    <source>
        <dbReference type="PROSITE" id="PS50048"/>
    </source>
</evidence>
<comment type="similarity">
    <text evidence="2">Belongs to the ERT1/acuK family.</text>
</comment>
<dbReference type="Proteomes" id="UP000006790">
    <property type="component" value="Chromosome 6"/>
</dbReference>
<dbReference type="OMA" id="FCHEKHL"/>
<dbReference type="GO" id="GO:0005634">
    <property type="term" value="C:nucleus"/>
    <property type="evidence" value="ECO:0007669"/>
    <property type="project" value="UniProtKB-SubCell"/>
</dbReference>
<keyword evidence="6" id="KW-0238">DNA-binding</keyword>
<evidence type="ECO:0000259" key="12">
    <source>
        <dbReference type="PROSITE" id="PS50112"/>
    </source>
</evidence>
<keyword evidence="3" id="KW-0479">Metal-binding</keyword>
<dbReference type="AlphaFoldDB" id="G8JUF1"/>
<dbReference type="eggNOG" id="ENOG502R2ZP">
    <property type="taxonomic scope" value="Eukaryota"/>
</dbReference>
<evidence type="ECO:0000256" key="2">
    <source>
        <dbReference type="ARBA" id="ARBA00010855"/>
    </source>
</evidence>
<feature type="domain" description="PAS" evidence="12">
    <location>
        <begin position="478"/>
        <end position="510"/>
    </location>
</feature>
<dbReference type="PROSITE" id="PS00463">
    <property type="entry name" value="ZN2_CY6_FUNGAL_1"/>
    <property type="match status" value="1"/>
</dbReference>
<keyword evidence="4" id="KW-0862">Zinc</keyword>
<evidence type="ECO:0000256" key="6">
    <source>
        <dbReference type="ARBA" id="ARBA00023125"/>
    </source>
</evidence>
<dbReference type="InterPro" id="IPR000014">
    <property type="entry name" value="PAS"/>
</dbReference>
<keyword evidence="7" id="KW-0804">Transcription</keyword>
<organism evidence="13 14">
    <name type="scientific">Eremothecium cymbalariae (strain CBS 270.75 / DBVPG 7215 / KCTC 17166 / NRRL Y-17582)</name>
    <name type="common">Yeast</name>
    <dbReference type="NCBI Taxonomy" id="931890"/>
    <lineage>
        <taxon>Eukaryota</taxon>
        <taxon>Fungi</taxon>
        <taxon>Dikarya</taxon>
        <taxon>Ascomycota</taxon>
        <taxon>Saccharomycotina</taxon>
        <taxon>Saccharomycetes</taxon>
        <taxon>Saccharomycetales</taxon>
        <taxon>Saccharomycetaceae</taxon>
        <taxon>Eremothecium</taxon>
    </lineage>
</organism>
<dbReference type="HOGENOM" id="CLU_010748_2_2_1"/>
<evidence type="ECO:0000313" key="14">
    <source>
        <dbReference type="Proteomes" id="UP000006790"/>
    </source>
</evidence>
<dbReference type="RefSeq" id="XP_003647548.1">
    <property type="nucleotide sequence ID" value="XM_003647500.1"/>
</dbReference>
<dbReference type="PROSITE" id="PS50112">
    <property type="entry name" value="PAS"/>
    <property type="match status" value="1"/>
</dbReference>
<dbReference type="Gene3D" id="4.10.240.10">
    <property type="entry name" value="Zn(2)-C6 fungal-type DNA-binding domain"/>
    <property type="match status" value="1"/>
</dbReference>
<dbReference type="PANTHER" id="PTHR47659:SF8">
    <property type="entry name" value="GLUCOSE STARVATION MODULATOR PROTEIN 1"/>
    <property type="match status" value="1"/>
</dbReference>
<feature type="region of interest" description="Disordered" evidence="10">
    <location>
        <begin position="156"/>
        <end position="175"/>
    </location>
</feature>
<feature type="compositionally biased region" description="Polar residues" evidence="10">
    <location>
        <begin position="157"/>
        <end position="175"/>
    </location>
</feature>
<evidence type="ECO:0000256" key="8">
    <source>
        <dbReference type="ARBA" id="ARBA00023242"/>
    </source>
</evidence>
<proteinExistence type="inferred from homology"/>
<dbReference type="PANTHER" id="PTHR47659">
    <property type="entry name" value="ZN(II)2CYS6 TRANSCRIPTION FACTOR (EUROFUNG)-RELATED"/>
    <property type="match status" value="1"/>
</dbReference>
<keyword evidence="5" id="KW-0805">Transcription regulation</keyword>
<evidence type="ECO:0000256" key="7">
    <source>
        <dbReference type="ARBA" id="ARBA00023163"/>
    </source>
</evidence>
<accession>G8JUF1</accession>
<gene>
    <name evidence="13" type="ordered locus">Ecym_6355</name>
</gene>
<evidence type="ECO:0000256" key="3">
    <source>
        <dbReference type="ARBA" id="ARBA00022723"/>
    </source>
</evidence>
<evidence type="ECO:0000313" key="13">
    <source>
        <dbReference type="EMBL" id="AET40731.1"/>
    </source>
</evidence>
<evidence type="ECO:0000256" key="9">
    <source>
        <dbReference type="ARBA" id="ARBA00039294"/>
    </source>
</evidence>
<dbReference type="InterPro" id="IPR056751">
    <property type="entry name" value="PAS_13"/>
</dbReference>
<dbReference type="InterPro" id="IPR036864">
    <property type="entry name" value="Zn2-C6_fun-type_DNA-bd_sf"/>
</dbReference>
<evidence type="ECO:0000256" key="10">
    <source>
        <dbReference type="SAM" id="MobiDB-lite"/>
    </source>
</evidence>
<feature type="domain" description="Zn(2)-C6 fungal-type" evidence="11">
    <location>
        <begin position="19"/>
        <end position="50"/>
    </location>
</feature>
<keyword evidence="14" id="KW-1185">Reference proteome</keyword>
<evidence type="ECO:0000256" key="1">
    <source>
        <dbReference type="ARBA" id="ARBA00004123"/>
    </source>
</evidence>
<dbReference type="FunCoup" id="G8JUF1">
    <property type="interactions" value="160"/>
</dbReference>
<dbReference type="KEGG" id="erc:Ecym_6355"/>
<dbReference type="CDD" id="cd00067">
    <property type="entry name" value="GAL4"/>
    <property type="match status" value="1"/>
</dbReference>